<reference evidence="2" key="1">
    <citation type="submission" date="2022-11" db="EMBL/GenBank/DDBJ databases">
        <authorList>
            <person name="Morgan W.R."/>
            <person name="Tartar A."/>
        </authorList>
    </citation>
    <scope>NUCLEOTIDE SEQUENCE</scope>
    <source>
        <strain evidence="2">ARSEF 373</strain>
    </source>
</reference>
<proteinExistence type="inferred from homology"/>
<dbReference type="GO" id="GO:0005634">
    <property type="term" value="C:nucleus"/>
    <property type="evidence" value="ECO:0007669"/>
    <property type="project" value="TreeGrafter"/>
</dbReference>
<dbReference type="PANTHER" id="PTHR13082">
    <property type="entry name" value="SAP18"/>
    <property type="match status" value="1"/>
</dbReference>
<gene>
    <name evidence="2" type="ORF">N0F65_000290</name>
</gene>
<dbReference type="EMBL" id="DAKRPA010000037">
    <property type="protein sequence ID" value="DBA02043.1"/>
    <property type="molecule type" value="Genomic_DNA"/>
</dbReference>
<protein>
    <recommendedName>
        <fullName evidence="4">Histone deacetylase complex subunit SAP18</fullName>
    </recommendedName>
</protein>
<dbReference type="Gene3D" id="3.10.20.550">
    <property type="entry name" value="ASAP complex, SAP18 subunit"/>
    <property type="match status" value="1"/>
</dbReference>
<comment type="caution">
    <text evidence="2">The sequence shown here is derived from an EMBL/GenBank/DDBJ whole genome shotgun (WGS) entry which is preliminary data.</text>
</comment>
<dbReference type="GO" id="GO:0003714">
    <property type="term" value="F:transcription corepressor activity"/>
    <property type="evidence" value="ECO:0007669"/>
    <property type="project" value="TreeGrafter"/>
</dbReference>
<evidence type="ECO:0000313" key="3">
    <source>
        <dbReference type="Proteomes" id="UP001146120"/>
    </source>
</evidence>
<accession>A0AAV2Z9W0</accession>
<dbReference type="Pfam" id="PF06487">
    <property type="entry name" value="SAP18"/>
    <property type="match status" value="1"/>
</dbReference>
<reference evidence="2" key="2">
    <citation type="journal article" date="2023" name="Microbiol Resour">
        <title>Decontamination and Annotation of the Draft Genome Sequence of the Oomycete Lagenidium giganteum ARSEF 373.</title>
        <authorList>
            <person name="Morgan W.R."/>
            <person name="Tartar A."/>
        </authorList>
    </citation>
    <scope>NUCLEOTIDE SEQUENCE</scope>
    <source>
        <strain evidence="2">ARSEF 373</strain>
    </source>
</reference>
<name>A0AAV2Z9W0_9STRA</name>
<evidence type="ECO:0008006" key="4">
    <source>
        <dbReference type="Google" id="ProtNLM"/>
    </source>
</evidence>
<sequence>IEAAKRQERVMINREKQCPFLLRVFWSNGSHNRMESFDKVDDSPLSNELHIYTWLDATLGEIAELVQNASPEAQQPNTRMGISIVHPDRRGRYVMRKVGWVFSNRRKSPDEEKTLTSLGFQPGDFLDIALLQ</sequence>
<dbReference type="InterPro" id="IPR042534">
    <property type="entry name" value="SAP18_sf"/>
</dbReference>
<evidence type="ECO:0000256" key="1">
    <source>
        <dbReference type="ARBA" id="ARBA00009143"/>
    </source>
</evidence>
<keyword evidence="3" id="KW-1185">Reference proteome</keyword>
<dbReference type="AlphaFoldDB" id="A0AAV2Z9W0"/>
<dbReference type="InterPro" id="IPR010516">
    <property type="entry name" value="SAP18"/>
</dbReference>
<feature type="non-terminal residue" evidence="2">
    <location>
        <position position="1"/>
    </location>
</feature>
<dbReference type="Proteomes" id="UP001146120">
    <property type="component" value="Unassembled WGS sequence"/>
</dbReference>
<comment type="similarity">
    <text evidence="1">Belongs to the SAP18 family.</text>
</comment>
<dbReference type="PANTHER" id="PTHR13082:SF0">
    <property type="entry name" value="HISTONE DEACETYLASE COMPLEX SUBUNIT SAP18"/>
    <property type="match status" value="1"/>
</dbReference>
<evidence type="ECO:0000313" key="2">
    <source>
        <dbReference type="EMBL" id="DBA02043.1"/>
    </source>
</evidence>
<organism evidence="2 3">
    <name type="scientific">Lagenidium giganteum</name>
    <dbReference type="NCBI Taxonomy" id="4803"/>
    <lineage>
        <taxon>Eukaryota</taxon>
        <taxon>Sar</taxon>
        <taxon>Stramenopiles</taxon>
        <taxon>Oomycota</taxon>
        <taxon>Peronosporomycetes</taxon>
        <taxon>Pythiales</taxon>
        <taxon>Pythiaceae</taxon>
    </lineage>
</organism>